<feature type="domain" description="ATPase AAA-type core" evidence="1">
    <location>
        <begin position="38"/>
        <end position="262"/>
    </location>
</feature>
<dbReference type="InterPro" id="IPR003959">
    <property type="entry name" value="ATPase_AAA_core"/>
</dbReference>
<dbReference type="SUPFAM" id="SSF52540">
    <property type="entry name" value="P-loop containing nucleoside triphosphate hydrolases"/>
    <property type="match status" value="1"/>
</dbReference>
<dbReference type="RefSeq" id="WP_338396181.1">
    <property type="nucleotide sequence ID" value="NZ_AP025323.1"/>
</dbReference>
<geneLocation type="plasmid" evidence="2 3">
    <name>pFA9</name>
</geneLocation>
<dbReference type="Proteomes" id="UP001348817">
    <property type="component" value="Plasmid pFA9"/>
</dbReference>
<dbReference type="Pfam" id="PF13304">
    <property type="entry name" value="AAA_21"/>
    <property type="match status" value="1"/>
</dbReference>
<sequence length="361" mass="41535">MNKIVTTYCLNRFSIHDYHGIKEIVIEDLPDASPWIFLTGENGYGKTLILKALSAKIGRKKDDYLPKESRVDLEIREYKGNGLKKSLSKECVAYGPHRLSMAERISDDSPTNLRSLFESRSVLRDIEKEGLSRWYFNQKEKYHEAVSIFKRLLPQLAEVHVDDNTYKITYKEKDESGNIIDEARTFQELASGFQNIIAMVGDILLHFSEAMTKSFKGFNELKGIVFIDELELYLHPKLQKKLPGLLSDIFPRIQFIASTHSPIPLLGAPEHSVFLKVNRTKEEGITVEKLDIDLSELYIDNVLSSPIFGFNEILSTNRDPKKRIRTNPDYEEVSFEKKLEDRLKKLSEEANIDPKKLFGDD</sequence>
<dbReference type="PANTHER" id="PTHR43581">
    <property type="entry name" value="ATP/GTP PHOSPHATASE"/>
    <property type="match status" value="1"/>
</dbReference>
<dbReference type="InterPro" id="IPR051396">
    <property type="entry name" value="Bact_Antivir_Def_Nuclease"/>
</dbReference>
<reference evidence="2 3" key="1">
    <citation type="submission" date="2021-12" db="EMBL/GenBank/DDBJ databases">
        <title>Genome sequencing of bacteria with rrn-lacking chromosome and rrn-plasmid.</title>
        <authorList>
            <person name="Anda M."/>
            <person name="Iwasaki W."/>
        </authorList>
    </citation>
    <scope>NUCLEOTIDE SEQUENCE [LARGE SCALE GENOMIC DNA]</scope>
    <source>
        <strain evidence="2 3">DSM 100852</strain>
        <plasmid evidence="2 3">pFA9</plasmid>
    </source>
</reference>
<proteinExistence type="predicted"/>
<keyword evidence="2" id="KW-0614">Plasmid</keyword>
<dbReference type="GO" id="GO:0005524">
    <property type="term" value="F:ATP binding"/>
    <property type="evidence" value="ECO:0007669"/>
    <property type="project" value="InterPro"/>
</dbReference>
<evidence type="ECO:0000313" key="3">
    <source>
        <dbReference type="Proteomes" id="UP001348817"/>
    </source>
</evidence>
<dbReference type="PANTHER" id="PTHR43581:SF4">
    <property type="entry name" value="ATP_GTP PHOSPHATASE"/>
    <property type="match status" value="1"/>
</dbReference>
<name>A0AAU9CVD2_9BACT</name>
<evidence type="ECO:0000313" key="2">
    <source>
        <dbReference type="EMBL" id="BDD13010.1"/>
    </source>
</evidence>
<organism evidence="2 3">
    <name type="scientific">Fulvitalea axinellae</name>
    <dbReference type="NCBI Taxonomy" id="1182444"/>
    <lineage>
        <taxon>Bacteria</taxon>
        <taxon>Pseudomonadati</taxon>
        <taxon>Bacteroidota</taxon>
        <taxon>Cytophagia</taxon>
        <taxon>Cytophagales</taxon>
        <taxon>Persicobacteraceae</taxon>
        <taxon>Fulvitalea</taxon>
    </lineage>
</organism>
<dbReference type="KEGG" id="fax:FUAX_54420"/>
<dbReference type="InterPro" id="IPR027417">
    <property type="entry name" value="P-loop_NTPase"/>
</dbReference>
<accession>A0AAU9CVD2</accession>
<dbReference type="GO" id="GO:0016887">
    <property type="term" value="F:ATP hydrolysis activity"/>
    <property type="evidence" value="ECO:0007669"/>
    <property type="project" value="InterPro"/>
</dbReference>
<evidence type="ECO:0000259" key="1">
    <source>
        <dbReference type="Pfam" id="PF13304"/>
    </source>
</evidence>
<protein>
    <recommendedName>
        <fullName evidence="1">ATPase AAA-type core domain-containing protein</fullName>
    </recommendedName>
</protein>
<dbReference type="EMBL" id="AP025323">
    <property type="protein sequence ID" value="BDD13010.1"/>
    <property type="molecule type" value="Genomic_DNA"/>
</dbReference>
<dbReference type="AlphaFoldDB" id="A0AAU9CVD2"/>
<dbReference type="Gene3D" id="3.40.50.300">
    <property type="entry name" value="P-loop containing nucleotide triphosphate hydrolases"/>
    <property type="match status" value="1"/>
</dbReference>
<gene>
    <name evidence="2" type="ORF">FUAX_54420</name>
</gene>
<keyword evidence="3" id="KW-1185">Reference proteome</keyword>